<evidence type="ECO:0000313" key="1">
    <source>
        <dbReference type="EMBL" id="GGL84448.1"/>
    </source>
</evidence>
<comment type="caution">
    <text evidence="1">The sequence shown here is derived from an EMBL/GenBank/DDBJ whole genome shotgun (WGS) entry which is preliminary data.</text>
</comment>
<dbReference type="Proteomes" id="UP000639973">
    <property type="component" value="Unassembled WGS sequence"/>
</dbReference>
<reference evidence="2" key="1">
    <citation type="journal article" date="2019" name="Int. J. Syst. Evol. Microbiol.">
        <title>The Global Catalogue of Microorganisms (GCM) 10K type strain sequencing project: providing services to taxonomists for standard genome sequencing and annotation.</title>
        <authorList>
            <consortium name="The Broad Institute Genomics Platform"/>
            <consortium name="The Broad Institute Genome Sequencing Center for Infectious Disease"/>
            <person name="Wu L."/>
            <person name="Ma J."/>
        </authorList>
    </citation>
    <scope>NUCLEOTIDE SEQUENCE [LARGE SCALE GENOMIC DNA]</scope>
    <source>
        <strain evidence="2">JCM 15442</strain>
    </source>
</reference>
<dbReference type="RefSeq" id="WP_188972033.1">
    <property type="nucleotide sequence ID" value="NZ_BMOL01000010.1"/>
</dbReference>
<protein>
    <submittedName>
        <fullName evidence="1">Uncharacterized protein</fullName>
    </submittedName>
</protein>
<accession>A0ABQ2GBW6</accession>
<evidence type="ECO:0000313" key="2">
    <source>
        <dbReference type="Proteomes" id="UP000639973"/>
    </source>
</evidence>
<proteinExistence type="predicted"/>
<keyword evidence="2" id="KW-1185">Reference proteome</keyword>
<organism evidence="1 2">
    <name type="scientific">Deinococcus aerolatus</name>
    <dbReference type="NCBI Taxonomy" id="522487"/>
    <lineage>
        <taxon>Bacteria</taxon>
        <taxon>Thermotogati</taxon>
        <taxon>Deinococcota</taxon>
        <taxon>Deinococci</taxon>
        <taxon>Deinococcales</taxon>
        <taxon>Deinococcaceae</taxon>
        <taxon>Deinococcus</taxon>
    </lineage>
</organism>
<dbReference type="EMBL" id="BMOL01000010">
    <property type="protein sequence ID" value="GGL84448.1"/>
    <property type="molecule type" value="Genomic_DNA"/>
</dbReference>
<gene>
    <name evidence="1" type="ORF">GCM10010840_22810</name>
</gene>
<sequence length="63" mass="6663">MPHPFDGPPTELLVLGSAHLDAGTTDSALQPTLTRLLAWGPQAVAVEVLPGDVIQSYRLEGEL</sequence>
<name>A0ABQ2GBW6_9DEIO</name>